<dbReference type="AlphaFoldDB" id="A0A6A4F2J4"/>
<dbReference type="Proteomes" id="UP000434957">
    <property type="component" value="Unassembled WGS sequence"/>
</dbReference>
<organism evidence="2 4">
    <name type="scientific">Phytophthora rubi</name>
    <dbReference type="NCBI Taxonomy" id="129364"/>
    <lineage>
        <taxon>Eukaryota</taxon>
        <taxon>Sar</taxon>
        <taxon>Stramenopiles</taxon>
        <taxon>Oomycota</taxon>
        <taxon>Peronosporomycetes</taxon>
        <taxon>Peronosporales</taxon>
        <taxon>Peronosporaceae</taxon>
        <taxon>Phytophthora</taxon>
    </lineage>
</organism>
<accession>A0A6A4F2J4</accession>
<gene>
    <name evidence="1" type="ORF">PR001_g14744</name>
    <name evidence="2" type="ORF">PR003_g14999</name>
</gene>
<evidence type="ECO:0000313" key="3">
    <source>
        <dbReference type="Proteomes" id="UP000429607"/>
    </source>
</evidence>
<dbReference type="EMBL" id="QXFT01001017">
    <property type="protein sequence ID" value="KAE9331456.1"/>
    <property type="molecule type" value="Genomic_DNA"/>
</dbReference>
<reference evidence="2 4" key="1">
    <citation type="submission" date="2018-08" db="EMBL/GenBank/DDBJ databases">
        <title>Genomic investigation of the strawberry pathogen Phytophthora fragariae indicates pathogenicity is determined by transcriptional variation in three key races.</title>
        <authorList>
            <person name="Adams T.M."/>
            <person name="Armitage A.D."/>
            <person name="Sobczyk M.K."/>
            <person name="Bates H.J."/>
            <person name="Dunwell J.M."/>
            <person name="Nellist C.F."/>
            <person name="Harrison R.J."/>
        </authorList>
    </citation>
    <scope>NUCLEOTIDE SEQUENCE [LARGE SCALE GENOMIC DNA]</scope>
    <source>
        <strain evidence="1 3">SCRP249</strain>
        <strain evidence="2 4">SCRP333</strain>
    </source>
</reference>
<evidence type="ECO:0000313" key="1">
    <source>
        <dbReference type="EMBL" id="KAE9016068.1"/>
    </source>
</evidence>
<dbReference type="EMBL" id="QXFV01001073">
    <property type="protein sequence ID" value="KAE9016068.1"/>
    <property type="molecule type" value="Genomic_DNA"/>
</dbReference>
<sequence length="156" mass="16915">MVRLGELGVVTVEVTTDAEEAEDVAVVAEEATTAFPAADAAGASEVCVVGVLIRNKHEVLSEEDYGVMSNCVVSIRELRGTHDSSLRTKVPELDALFHSTELLQVLSSHLPQYELQFGTSDRTLKLQRNARHGGCFPCHYDNPGAKQAKNSRVCCT</sequence>
<evidence type="ECO:0000313" key="2">
    <source>
        <dbReference type="EMBL" id="KAE9331456.1"/>
    </source>
</evidence>
<proteinExistence type="predicted"/>
<comment type="caution">
    <text evidence="2">The sequence shown here is derived from an EMBL/GenBank/DDBJ whole genome shotgun (WGS) entry which is preliminary data.</text>
</comment>
<evidence type="ECO:0008006" key="5">
    <source>
        <dbReference type="Google" id="ProtNLM"/>
    </source>
</evidence>
<dbReference type="Gene3D" id="2.60.120.620">
    <property type="entry name" value="q2cbj1_9rhob like domain"/>
    <property type="match status" value="1"/>
</dbReference>
<evidence type="ECO:0000313" key="4">
    <source>
        <dbReference type="Proteomes" id="UP000434957"/>
    </source>
</evidence>
<protein>
    <recommendedName>
        <fullName evidence="5">Prolyl 4-hydroxylase alpha subunit Fe(2+) 2OG dioxygenase domain-containing protein</fullName>
    </recommendedName>
</protein>
<name>A0A6A4F2J4_9STRA</name>
<dbReference type="Proteomes" id="UP000429607">
    <property type="component" value="Unassembled WGS sequence"/>
</dbReference>
<keyword evidence="4" id="KW-1185">Reference proteome</keyword>